<dbReference type="AlphaFoldDB" id="A0A3M7S1N7"/>
<evidence type="ECO:0000313" key="2">
    <source>
        <dbReference type="Proteomes" id="UP000276133"/>
    </source>
</evidence>
<dbReference type="EMBL" id="REGN01002174">
    <property type="protein sequence ID" value="RNA29721.1"/>
    <property type="molecule type" value="Genomic_DNA"/>
</dbReference>
<gene>
    <name evidence="1" type="ORF">BpHYR1_005746</name>
</gene>
<name>A0A3M7S1N7_BRAPC</name>
<organism evidence="1 2">
    <name type="scientific">Brachionus plicatilis</name>
    <name type="common">Marine rotifer</name>
    <name type="synonym">Brachionus muelleri</name>
    <dbReference type="NCBI Taxonomy" id="10195"/>
    <lineage>
        <taxon>Eukaryota</taxon>
        <taxon>Metazoa</taxon>
        <taxon>Spiralia</taxon>
        <taxon>Gnathifera</taxon>
        <taxon>Rotifera</taxon>
        <taxon>Eurotatoria</taxon>
        <taxon>Monogononta</taxon>
        <taxon>Pseudotrocha</taxon>
        <taxon>Ploima</taxon>
        <taxon>Brachionidae</taxon>
        <taxon>Brachionus</taxon>
    </lineage>
</organism>
<sequence>MKISSILDQPCNGLRKTPDNILCVLNPKLQDDQKDLILISIRALSKLLESKWLSLQLGRISSTIGEKDNENLNGIEKGKVL</sequence>
<keyword evidence="2" id="KW-1185">Reference proteome</keyword>
<proteinExistence type="predicted"/>
<protein>
    <submittedName>
        <fullName evidence="1">Uncharacterized protein</fullName>
    </submittedName>
</protein>
<accession>A0A3M7S1N7</accession>
<evidence type="ECO:0000313" key="1">
    <source>
        <dbReference type="EMBL" id="RNA29721.1"/>
    </source>
</evidence>
<comment type="caution">
    <text evidence="1">The sequence shown here is derived from an EMBL/GenBank/DDBJ whole genome shotgun (WGS) entry which is preliminary data.</text>
</comment>
<reference evidence="1 2" key="1">
    <citation type="journal article" date="2018" name="Sci. Rep.">
        <title>Genomic signatures of local adaptation to the degree of environmental predictability in rotifers.</title>
        <authorList>
            <person name="Franch-Gras L."/>
            <person name="Hahn C."/>
            <person name="Garcia-Roger E.M."/>
            <person name="Carmona M.J."/>
            <person name="Serra M."/>
            <person name="Gomez A."/>
        </authorList>
    </citation>
    <scope>NUCLEOTIDE SEQUENCE [LARGE SCALE GENOMIC DNA]</scope>
    <source>
        <strain evidence="1">HYR1</strain>
    </source>
</reference>
<dbReference type="Proteomes" id="UP000276133">
    <property type="component" value="Unassembled WGS sequence"/>
</dbReference>